<dbReference type="KEGG" id="pgr:PGTG_10603"/>
<evidence type="ECO:0000313" key="5">
    <source>
        <dbReference type="Proteomes" id="UP000008783"/>
    </source>
</evidence>
<feature type="region of interest" description="Disordered" evidence="2">
    <location>
        <begin position="1"/>
        <end position="30"/>
    </location>
</feature>
<sequence>MATPSSTPVDTPDENPDTTTKKKRGPNWLPREEEQLAISWINVSEQPEFATNQTGETFYRQIEQDFNTHSKAHYRDRAQIKTRWTAMNTATLKFSAIYNAIERNPPSGSSPEDWLEAAKTNYQEQTKGTAFNALSAWQKLRYAPKWRADPRVIQPSTPAPLDPQTDPTGSPTETLITGVCTPSSRSASSILRPIGGKAAKRRRIEGYRDDEMMSQANEFVSISQDCLLSLNQANDILKAKNEILREKMKIEEKKLELEEKKVLIEEEHRRSETQMNDYKLLRENEEMEDDETKEVLRIMKDEIKKKWRARA</sequence>
<dbReference type="Pfam" id="PF14303">
    <property type="entry name" value="NAM-associated"/>
    <property type="match status" value="1"/>
</dbReference>
<reference key="1">
    <citation type="submission" date="2007-01" db="EMBL/GenBank/DDBJ databases">
        <title>The Genome Sequence of Puccinia graminis f. sp. tritici Strain CRL 75-36-700-3.</title>
        <authorList>
            <consortium name="The Broad Institute Genome Sequencing Platform"/>
            <person name="Birren B."/>
            <person name="Lander E."/>
            <person name="Galagan J."/>
            <person name="Nusbaum C."/>
            <person name="Devon K."/>
            <person name="Cuomo C."/>
            <person name="Jaffe D."/>
            <person name="Butler J."/>
            <person name="Alvarez P."/>
            <person name="Gnerre S."/>
            <person name="Grabherr M."/>
            <person name="Mauceli E."/>
            <person name="Brockman W."/>
            <person name="Young S."/>
            <person name="LaButti K."/>
            <person name="Sykes S."/>
            <person name="DeCaprio D."/>
            <person name="Crawford M."/>
            <person name="Koehrsen M."/>
            <person name="Engels R."/>
            <person name="Montgomery P."/>
            <person name="Pearson M."/>
            <person name="Howarth C."/>
            <person name="Larson L."/>
            <person name="White J."/>
            <person name="Zeng Q."/>
            <person name="Kodira C."/>
            <person name="Yandava C."/>
            <person name="Alvarado L."/>
            <person name="O'Leary S."/>
            <person name="Szabo L."/>
            <person name="Dean R."/>
            <person name="Schein J."/>
        </authorList>
    </citation>
    <scope>NUCLEOTIDE SEQUENCE</scope>
    <source>
        <strain>CRL 75-36-700-3</strain>
    </source>
</reference>
<feature type="coiled-coil region" evidence="1">
    <location>
        <begin position="227"/>
        <end position="274"/>
    </location>
</feature>
<dbReference type="InterPro" id="IPR029466">
    <property type="entry name" value="NAM-associated_C"/>
</dbReference>
<dbReference type="EMBL" id="DS178289">
    <property type="protein sequence ID" value="EFP84225.1"/>
    <property type="molecule type" value="Genomic_DNA"/>
</dbReference>
<organism evidence="4 5">
    <name type="scientific">Puccinia graminis f. sp. tritici (strain CRL 75-36-700-3 / race SCCL)</name>
    <name type="common">Black stem rust fungus</name>
    <dbReference type="NCBI Taxonomy" id="418459"/>
    <lineage>
        <taxon>Eukaryota</taxon>
        <taxon>Fungi</taxon>
        <taxon>Dikarya</taxon>
        <taxon>Basidiomycota</taxon>
        <taxon>Pucciniomycotina</taxon>
        <taxon>Pucciniomycetes</taxon>
        <taxon>Pucciniales</taxon>
        <taxon>Pucciniaceae</taxon>
        <taxon>Puccinia</taxon>
    </lineage>
</organism>
<gene>
    <name evidence="4" type="ORF">PGTG_10603</name>
</gene>
<evidence type="ECO:0000256" key="1">
    <source>
        <dbReference type="SAM" id="Coils"/>
    </source>
</evidence>
<keyword evidence="1" id="KW-0175">Coiled coil</keyword>
<dbReference type="InParanoid" id="E3KIV0"/>
<dbReference type="STRING" id="418459.E3KIV0"/>
<evidence type="ECO:0000259" key="3">
    <source>
        <dbReference type="Pfam" id="PF14303"/>
    </source>
</evidence>
<dbReference type="AlphaFoldDB" id="E3KIV0"/>
<dbReference type="OMA" id="GGYYKRM"/>
<dbReference type="VEuPathDB" id="FungiDB:PGTG_10603"/>
<evidence type="ECO:0000313" key="4">
    <source>
        <dbReference type="EMBL" id="EFP84225.1"/>
    </source>
</evidence>
<accession>E3KIV0</accession>
<dbReference type="RefSeq" id="XP_003328644.1">
    <property type="nucleotide sequence ID" value="XM_003328596.2"/>
</dbReference>
<dbReference type="PANTHER" id="PTHR45023">
    <property type="match status" value="1"/>
</dbReference>
<dbReference type="GeneID" id="10545485"/>
<feature type="region of interest" description="Disordered" evidence="2">
    <location>
        <begin position="151"/>
        <end position="172"/>
    </location>
</feature>
<reference evidence="5" key="2">
    <citation type="journal article" date="2011" name="Proc. Natl. Acad. Sci. U.S.A.">
        <title>Obligate biotrophy features unraveled by the genomic analysis of rust fungi.</title>
        <authorList>
            <person name="Duplessis S."/>
            <person name="Cuomo C.A."/>
            <person name="Lin Y.-C."/>
            <person name="Aerts A."/>
            <person name="Tisserant E."/>
            <person name="Veneault-Fourrey C."/>
            <person name="Joly D.L."/>
            <person name="Hacquard S."/>
            <person name="Amselem J."/>
            <person name="Cantarel B.L."/>
            <person name="Chiu R."/>
            <person name="Coutinho P.M."/>
            <person name="Feau N."/>
            <person name="Field M."/>
            <person name="Frey P."/>
            <person name="Gelhaye E."/>
            <person name="Goldberg J."/>
            <person name="Grabherr M.G."/>
            <person name="Kodira C.D."/>
            <person name="Kohler A."/>
            <person name="Kuees U."/>
            <person name="Lindquist E.A."/>
            <person name="Lucas S.M."/>
            <person name="Mago R."/>
            <person name="Mauceli E."/>
            <person name="Morin E."/>
            <person name="Murat C."/>
            <person name="Pangilinan J.L."/>
            <person name="Park R."/>
            <person name="Pearson M."/>
            <person name="Quesneville H."/>
            <person name="Rouhier N."/>
            <person name="Sakthikumar S."/>
            <person name="Salamov A.A."/>
            <person name="Schmutz J."/>
            <person name="Selles B."/>
            <person name="Shapiro H."/>
            <person name="Tanguay P."/>
            <person name="Tuskan G.A."/>
            <person name="Henrissat B."/>
            <person name="Van de Peer Y."/>
            <person name="Rouze P."/>
            <person name="Ellis J.G."/>
            <person name="Dodds P.N."/>
            <person name="Schein J.E."/>
            <person name="Zhong S."/>
            <person name="Hamelin R.C."/>
            <person name="Grigoriev I.V."/>
            <person name="Szabo L.J."/>
            <person name="Martin F."/>
        </authorList>
    </citation>
    <scope>NUCLEOTIDE SEQUENCE [LARGE SCALE GENOMIC DNA]</scope>
    <source>
        <strain evidence="5">CRL 75-36-700-3 / race SCCL</strain>
    </source>
</reference>
<protein>
    <recommendedName>
        <fullName evidence="3">No apical meristem-associated C-terminal domain-containing protein</fullName>
    </recommendedName>
</protein>
<keyword evidence="5" id="KW-1185">Reference proteome</keyword>
<feature type="domain" description="No apical meristem-associated C-terminal" evidence="3">
    <location>
        <begin position="130"/>
        <end position="303"/>
    </location>
</feature>
<dbReference type="PANTHER" id="PTHR45023:SF4">
    <property type="entry name" value="GLYCINE-RICH PROTEIN-RELATED"/>
    <property type="match status" value="1"/>
</dbReference>
<evidence type="ECO:0000256" key="2">
    <source>
        <dbReference type="SAM" id="MobiDB-lite"/>
    </source>
</evidence>
<dbReference type="OrthoDB" id="2502666at2759"/>
<proteinExistence type="predicted"/>
<name>E3KIV0_PUCGT</name>
<dbReference type="HOGENOM" id="CLU_055324_2_0_1"/>
<dbReference type="Proteomes" id="UP000008783">
    <property type="component" value="Unassembled WGS sequence"/>
</dbReference>